<dbReference type="Gene3D" id="3.40.50.2300">
    <property type="match status" value="2"/>
</dbReference>
<name>A0ABQ6JC45_9ACTN</name>
<dbReference type="Pfam" id="PF13377">
    <property type="entry name" value="Peripla_BP_3"/>
    <property type="match status" value="1"/>
</dbReference>
<proteinExistence type="predicted"/>
<dbReference type="PANTHER" id="PTHR30146:SF148">
    <property type="entry name" value="HTH-TYPE TRANSCRIPTIONAL REPRESSOR PURR-RELATED"/>
    <property type="match status" value="1"/>
</dbReference>
<dbReference type="Proteomes" id="UP001157017">
    <property type="component" value="Unassembled WGS sequence"/>
</dbReference>
<dbReference type="InterPro" id="IPR046335">
    <property type="entry name" value="LacI/GalR-like_sensor"/>
</dbReference>
<reference evidence="8" key="1">
    <citation type="journal article" date="2019" name="Int. J. Syst. Evol. Microbiol.">
        <title>The Global Catalogue of Microorganisms (GCM) 10K type strain sequencing project: providing services to taxonomists for standard genome sequencing and annotation.</title>
        <authorList>
            <consortium name="The Broad Institute Genomics Platform"/>
            <consortium name="The Broad Institute Genome Sequencing Center for Infectious Disease"/>
            <person name="Wu L."/>
            <person name="Ma J."/>
        </authorList>
    </citation>
    <scope>NUCLEOTIDE SEQUENCE [LARGE SCALE GENOMIC DNA]</scope>
    <source>
        <strain evidence="8">NBRC 108730</strain>
    </source>
</reference>
<comment type="caution">
    <text evidence="7">The sequence shown here is derived from an EMBL/GenBank/DDBJ whole genome shotgun (WGS) entry which is preliminary data.</text>
</comment>
<evidence type="ECO:0000256" key="4">
    <source>
        <dbReference type="ARBA" id="ARBA00023163"/>
    </source>
</evidence>
<evidence type="ECO:0000256" key="3">
    <source>
        <dbReference type="ARBA" id="ARBA00023125"/>
    </source>
</evidence>
<dbReference type="PANTHER" id="PTHR30146">
    <property type="entry name" value="LACI-RELATED TRANSCRIPTIONAL REPRESSOR"/>
    <property type="match status" value="1"/>
</dbReference>
<feature type="region of interest" description="Disordered" evidence="5">
    <location>
        <begin position="286"/>
        <end position="312"/>
    </location>
</feature>
<dbReference type="SUPFAM" id="SSF53822">
    <property type="entry name" value="Periplasmic binding protein-like I"/>
    <property type="match status" value="1"/>
</dbReference>
<keyword evidence="2" id="KW-0805">Transcription regulation</keyword>
<evidence type="ECO:0000256" key="1">
    <source>
        <dbReference type="ARBA" id="ARBA00022491"/>
    </source>
</evidence>
<protein>
    <submittedName>
        <fullName evidence="7">LacI family transcriptional regulator</fullName>
    </submittedName>
</protein>
<evidence type="ECO:0000256" key="5">
    <source>
        <dbReference type="SAM" id="MobiDB-lite"/>
    </source>
</evidence>
<accession>A0ABQ6JC45</accession>
<keyword evidence="3" id="KW-0238">DNA-binding</keyword>
<evidence type="ECO:0000256" key="2">
    <source>
        <dbReference type="ARBA" id="ARBA00023015"/>
    </source>
</evidence>
<gene>
    <name evidence="7" type="primary">lacI</name>
    <name evidence="7" type="ORF">GCM10025868_09870</name>
</gene>
<evidence type="ECO:0000259" key="6">
    <source>
        <dbReference type="Pfam" id="PF13377"/>
    </source>
</evidence>
<keyword evidence="8" id="KW-1185">Reference proteome</keyword>
<keyword evidence="1" id="KW-0678">Repressor</keyword>
<evidence type="ECO:0000313" key="7">
    <source>
        <dbReference type="EMBL" id="GMA85737.1"/>
    </source>
</evidence>
<sequence>MWACVIPDIENPFFTSMVRGVEDVARPLRYSVVLANTDEDPATEADYLQMVVAQRMAGVIISPTRQSTDVSHLQQAGIQVVCVDREVSQPTDAVLVNSAAAARQATEHLIAAGCTRIACVTGRADTTVGAERLRGYREALLAAGRRLDGQARAPLRLPRGVGARRDVLAAAAARAPDGIFVANNQMTLGVLRALQEAGQRVPQDVAVAGFDDLPWWALSAPTVTAVAQPTYQMGRAAGEMLAARLAGDRQPPRARYLDAVLVRRQSSRLGGVVDAPDLALPPLPVTAGFAPSTTPSTTSSATPSTTGAPHAR</sequence>
<evidence type="ECO:0000313" key="8">
    <source>
        <dbReference type="Proteomes" id="UP001157017"/>
    </source>
</evidence>
<dbReference type="InterPro" id="IPR028082">
    <property type="entry name" value="Peripla_BP_I"/>
</dbReference>
<organism evidence="7 8">
    <name type="scientific">Angustibacter aerolatus</name>
    <dbReference type="NCBI Taxonomy" id="1162965"/>
    <lineage>
        <taxon>Bacteria</taxon>
        <taxon>Bacillati</taxon>
        <taxon>Actinomycetota</taxon>
        <taxon>Actinomycetes</taxon>
        <taxon>Kineosporiales</taxon>
        <taxon>Kineosporiaceae</taxon>
    </lineage>
</organism>
<feature type="domain" description="Transcriptional regulator LacI/GalR-like sensor" evidence="6">
    <location>
        <begin position="106"/>
        <end position="267"/>
    </location>
</feature>
<keyword evidence="4" id="KW-0804">Transcription</keyword>
<dbReference type="EMBL" id="BSUZ01000001">
    <property type="protein sequence ID" value="GMA85737.1"/>
    <property type="molecule type" value="Genomic_DNA"/>
</dbReference>